<comment type="function">
    <text evidence="2">Catalyzes the condensation of 4-aminobenzoate (pABA) with 5-phospho-alpha-D-ribose 1-diphosphate (PRPP) to produce beta-ribofuranosylaminobenzene 5'-phosphate (beta-RFA-P).</text>
</comment>
<organism evidence="4">
    <name type="scientific">Fervidicoccus fontis</name>
    <dbReference type="NCBI Taxonomy" id="683846"/>
    <lineage>
        <taxon>Archaea</taxon>
        <taxon>Thermoproteota</taxon>
        <taxon>Thermoprotei</taxon>
        <taxon>Fervidicoccales</taxon>
        <taxon>Fervidicoccaceae</taxon>
        <taxon>Fervidicoccus</taxon>
    </lineage>
</organism>
<dbReference type="RefSeq" id="WP_272985474.1">
    <property type="nucleotide sequence ID" value="NZ_DSFH01000052.1"/>
</dbReference>
<dbReference type="InterPro" id="IPR020568">
    <property type="entry name" value="Ribosomal_Su5_D2-typ_SF"/>
</dbReference>
<dbReference type="PANTHER" id="PTHR20861:SF6">
    <property type="entry name" value="BETA-RIBOFURANOSYLPHENOL 5'-PHOSPHATE SYNTHASE"/>
    <property type="match status" value="1"/>
</dbReference>
<dbReference type="Pfam" id="PF08544">
    <property type="entry name" value="GHMP_kinases_C"/>
    <property type="match status" value="1"/>
</dbReference>
<feature type="domain" description="GHMP kinase C-terminal" evidence="3">
    <location>
        <begin position="210"/>
        <end position="291"/>
    </location>
</feature>
<keyword evidence="1 2" id="KW-0808">Transferase</keyword>
<dbReference type="UniPathway" id="UPA00065"/>
<comment type="pathway">
    <text evidence="2">Cofactor biosynthesis; 5,6,7,8-tetrahydromethanopterin biosynthesis.</text>
</comment>
<dbReference type="NCBIfam" id="TIGR00144">
    <property type="entry name" value="beta_RFAP_syn"/>
    <property type="match status" value="1"/>
</dbReference>
<dbReference type="SUPFAM" id="SSF54211">
    <property type="entry name" value="Ribosomal protein S5 domain 2-like"/>
    <property type="match status" value="1"/>
</dbReference>
<dbReference type="InterPro" id="IPR004422">
    <property type="entry name" value="RFAP_synthase"/>
</dbReference>
<dbReference type="EMBL" id="DSFH01000052">
    <property type="protein sequence ID" value="HEW64146.1"/>
    <property type="molecule type" value="Genomic_DNA"/>
</dbReference>
<proteinExistence type="inferred from homology"/>
<dbReference type="PIRSF" id="PIRSF004884">
    <property type="entry name" value="Sugar_kin_arch"/>
    <property type="match status" value="1"/>
</dbReference>
<dbReference type="Proteomes" id="UP000886076">
    <property type="component" value="Unassembled WGS sequence"/>
</dbReference>
<evidence type="ECO:0000313" key="4">
    <source>
        <dbReference type="EMBL" id="HEW64146.1"/>
    </source>
</evidence>
<keyword evidence="2" id="KW-0328">Glycosyltransferase</keyword>
<comment type="caution">
    <text evidence="4">The sequence shown here is derived from an EMBL/GenBank/DDBJ whole genome shotgun (WGS) entry which is preliminary data.</text>
</comment>
<dbReference type="PANTHER" id="PTHR20861">
    <property type="entry name" value="HOMOSERINE/4-DIPHOSPHOCYTIDYL-2-C-METHYL-D-ERYTHRITOL KINASE"/>
    <property type="match status" value="1"/>
</dbReference>
<evidence type="ECO:0000256" key="2">
    <source>
        <dbReference type="PIRNR" id="PIRNR004884"/>
    </source>
</evidence>
<name>A0A7C2VAZ7_9CREN</name>
<reference evidence="4" key="1">
    <citation type="journal article" date="2020" name="mSystems">
        <title>Genome- and Community-Level Interaction Insights into Carbon Utilization and Element Cycling Functions of Hydrothermarchaeota in Hydrothermal Sediment.</title>
        <authorList>
            <person name="Zhou Z."/>
            <person name="Liu Y."/>
            <person name="Xu W."/>
            <person name="Pan J."/>
            <person name="Luo Z.H."/>
            <person name="Li M."/>
        </authorList>
    </citation>
    <scope>NUCLEOTIDE SEQUENCE [LARGE SCALE GENOMIC DNA]</scope>
    <source>
        <strain evidence="4">SpSt-1261</strain>
    </source>
</reference>
<comment type="catalytic activity">
    <reaction evidence="2">
        <text>5-phospho-alpha-D-ribose 1-diphosphate + 4-hydroxybenzoate + H(+) = 4-(beta-D-ribofuranosyl)phenol 5'-phosphate + CO2 + diphosphate</text>
        <dbReference type="Rhea" id="RHEA:48556"/>
        <dbReference type="ChEBI" id="CHEBI:15378"/>
        <dbReference type="ChEBI" id="CHEBI:16526"/>
        <dbReference type="ChEBI" id="CHEBI:17879"/>
        <dbReference type="ChEBI" id="CHEBI:33019"/>
        <dbReference type="ChEBI" id="CHEBI:58017"/>
        <dbReference type="ChEBI" id="CHEBI:82767"/>
        <dbReference type="EC" id="2.4.2.54"/>
    </reaction>
</comment>
<accession>A0A7C2VAZ7</accession>
<dbReference type="InterPro" id="IPR013750">
    <property type="entry name" value="GHMP_kinase_C_dom"/>
</dbReference>
<comment type="subunit">
    <text evidence="2">Homodimer.</text>
</comment>
<dbReference type="AlphaFoldDB" id="A0A7C2VAZ7"/>
<comment type="similarity">
    <text evidence="2">Belongs to the beta-RFA-P synthase family.</text>
</comment>
<evidence type="ECO:0000256" key="1">
    <source>
        <dbReference type="ARBA" id="ARBA00022679"/>
    </source>
</evidence>
<dbReference type="GO" id="GO:0005524">
    <property type="term" value="F:ATP binding"/>
    <property type="evidence" value="ECO:0007669"/>
    <property type="project" value="UniProtKB-UniRule"/>
</dbReference>
<protein>
    <recommendedName>
        <fullName evidence="2">Beta-ribofuranosylaminobenzene 5'-phosphate synthase</fullName>
        <shortName evidence="2">Beta-RFA-P synthase</shortName>
        <ecNumber evidence="2">2.4.2.54</ecNumber>
    </recommendedName>
</protein>
<dbReference type="GO" id="GO:0043793">
    <property type="term" value="F:beta-ribofuranosylaminobenzene 5'-phosphate synthase activity"/>
    <property type="evidence" value="ECO:0007669"/>
    <property type="project" value="UniProtKB-EC"/>
</dbReference>
<dbReference type="EC" id="2.4.2.54" evidence="2"/>
<gene>
    <name evidence="4" type="ORF">ENO39_03720</name>
</gene>
<sequence>MIYVEAGSRLHLGFYNIKEGNWFYGSLGVYIEEPKTIVKIEEKKSDEYKKEEAKIFRYHLNICGEGNVSYSIVTSPPSQKGLGSTTQLSLSIAKGLSVICSKKINLKKIAVLAGRGTISGIGIYGFIYGGFLVDSGRFSKENKLEPPSKVKDLPQLITRISFPYGWKVVIIVPRKKIGLKEEDEKFMLSPNEEKELGRKLRLSLWEKTIRGLISKNIGLFGKGIEDIQKHMGEYFSKYQGGEFSSEETEKAVEVLRHSGTVGIGQSSWGPAAYGFYEVEKEEEIRKKIEKEIYKKDIDADVYFSGIRNHGYKIKEKL</sequence>
<evidence type="ECO:0000259" key="3">
    <source>
        <dbReference type="Pfam" id="PF08544"/>
    </source>
</evidence>